<feature type="transmembrane region" description="Helical" evidence="5">
    <location>
        <begin position="334"/>
        <end position="357"/>
    </location>
</feature>
<dbReference type="SUPFAM" id="SSF103473">
    <property type="entry name" value="MFS general substrate transporter"/>
    <property type="match status" value="1"/>
</dbReference>
<dbReference type="RefSeq" id="WP_345032295.1">
    <property type="nucleotide sequence ID" value="NZ_BAABEY010000036.1"/>
</dbReference>
<protein>
    <submittedName>
        <fullName evidence="7">MFS transporter</fullName>
    </submittedName>
</protein>
<accession>A0ABP8MAE9</accession>
<dbReference type="PANTHER" id="PTHR23531:SF1">
    <property type="entry name" value="QUINOLENE RESISTANCE PROTEIN NORA"/>
    <property type="match status" value="1"/>
</dbReference>
<dbReference type="CDD" id="cd17489">
    <property type="entry name" value="MFS_YfcJ_like"/>
    <property type="match status" value="1"/>
</dbReference>
<feature type="transmembrane region" description="Helical" evidence="5">
    <location>
        <begin position="270"/>
        <end position="292"/>
    </location>
</feature>
<evidence type="ECO:0000259" key="6">
    <source>
        <dbReference type="PROSITE" id="PS50850"/>
    </source>
</evidence>
<dbReference type="Pfam" id="PF00083">
    <property type="entry name" value="Sugar_tr"/>
    <property type="match status" value="1"/>
</dbReference>
<dbReference type="EMBL" id="BAABEY010000036">
    <property type="protein sequence ID" value="GAA4446191.1"/>
    <property type="molecule type" value="Genomic_DNA"/>
</dbReference>
<evidence type="ECO:0000313" key="8">
    <source>
        <dbReference type="Proteomes" id="UP001501508"/>
    </source>
</evidence>
<keyword evidence="4 5" id="KW-0472">Membrane</keyword>
<evidence type="ECO:0000256" key="1">
    <source>
        <dbReference type="ARBA" id="ARBA00004370"/>
    </source>
</evidence>
<keyword evidence="2 5" id="KW-0812">Transmembrane</keyword>
<evidence type="ECO:0000256" key="4">
    <source>
        <dbReference type="ARBA" id="ARBA00023136"/>
    </source>
</evidence>
<feature type="transmembrane region" description="Helical" evidence="5">
    <location>
        <begin position="363"/>
        <end position="385"/>
    </location>
</feature>
<evidence type="ECO:0000256" key="3">
    <source>
        <dbReference type="ARBA" id="ARBA00022989"/>
    </source>
</evidence>
<dbReference type="Proteomes" id="UP001501508">
    <property type="component" value="Unassembled WGS sequence"/>
</dbReference>
<proteinExistence type="predicted"/>
<evidence type="ECO:0000313" key="7">
    <source>
        <dbReference type="EMBL" id="GAA4446191.1"/>
    </source>
</evidence>
<dbReference type="PROSITE" id="PS50850">
    <property type="entry name" value="MFS"/>
    <property type="match status" value="1"/>
</dbReference>
<feature type="transmembrane region" description="Helical" evidence="5">
    <location>
        <begin position="78"/>
        <end position="105"/>
    </location>
</feature>
<comment type="caution">
    <text evidence="7">The sequence shown here is derived from an EMBL/GenBank/DDBJ whole genome shotgun (WGS) entry which is preliminary data.</text>
</comment>
<feature type="transmembrane region" description="Helical" evidence="5">
    <location>
        <begin position="298"/>
        <end position="322"/>
    </location>
</feature>
<organism evidence="7 8">
    <name type="scientific">Ravibacter arvi</name>
    <dbReference type="NCBI Taxonomy" id="2051041"/>
    <lineage>
        <taxon>Bacteria</taxon>
        <taxon>Pseudomonadati</taxon>
        <taxon>Bacteroidota</taxon>
        <taxon>Cytophagia</taxon>
        <taxon>Cytophagales</taxon>
        <taxon>Spirosomataceae</taxon>
        <taxon>Ravibacter</taxon>
    </lineage>
</organism>
<feature type="transmembrane region" description="Helical" evidence="5">
    <location>
        <begin position="47"/>
        <end position="66"/>
    </location>
</feature>
<feature type="transmembrane region" description="Helical" evidence="5">
    <location>
        <begin position="14"/>
        <end position="35"/>
    </location>
</feature>
<dbReference type="InterPro" id="IPR011701">
    <property type="entry name" value="MFS"/>
</dbReference>
<feature type="domain" description="Major facilitator superfamily (MFS) profile" evidence="6">
    <location>
        <begin position="13"/>
        <end position="389"/>
    </location>
</feature>
<dbReference type="PANTHER" id="PTHR23531">
    <property type="entry name" value="QUINOLENE RESISTANCE PROTEIN NORA"/>
    <property type="match status" value="1"/>
</dbReference>
<dbReference type="InterPro" id="IPR005828">
    <property type="entry name" value="MFS_sugar_transport-like"/>
</dbReference>
<gene>
    <name evidence="7" type="ORF">GCM10023091_38920</name>
</gene>
<feature type="transmembrane region" description="Helical" evidence="5">
    <location>
        <begin position="236"/>
        <end position="258"/>
    </location>
</feature>
<reference evidence="8" key="1">
    <citation type="journal article" date="2019" name="Int. J. Syst. Evol. Microbiol.">
        <title>The Global Catalogue of Microorganisms (GCM) 10K type strain sequencing project: providing services to taxonomists for standard genome sequencing and annotation.</title>
        <authorList>
            <consortium name="The Broad Institute Genomics Platform"/>
            <consortium name="The Broad Institute Genome Sequencing Center for Infectious Disease"/>
            <person name="Wu L."/>
            <person name="Ma J."/>
        </authorList>
    </citation>
    <scope>NUCLEOTIDE SEQUENCE [LARGE SCALE GENOMIC DNA]</scope>
    <source>
        <strain evidence="8">JCM 31920</strain>
    </source>
</reference>
<dbReference type="InterPro" id="IPR020846">
    <property type="entry name" value="MFS_dom"/>
</dbReference>
<dbReference type="Gene3D" id="1.20.1250.20">
    <property type="entry name" value="MFS general substrate transporter like domains"/>
    <property type="match status" value="2"/>
</dbReference>
<sequence length="394" mass="42265">MPGESTQGFYTTRFWLLTSSSFLFFASFNMLIPELPRHLSNMGGAEYKGYIIALFTITAGLSRPFSGVLTDRVGRVPVMAVGSLVCVMCSLFYPLITAVLPFLLLRLVHGFSTGFKPTGTAAYISDIVPADRRGEALGIHGLCASLGSAISPAAGSWLTQTYSIQVMFLSSALLAFLSVAILMNLKETLPAPQKFSPKMLRLTRNDLFEPAVIAPSVVIFLNYFSFGAVATLTPDFSSYLGFSNLGLFFLVSTLASLLSRFVAGKASDRFGRLPGALAGSIIMVAAMILTAISGTKSLFLSGAFLYGISMGILSPVLSAWTVDLSNENNRGKALSTMYLSLEAGIGVGAWVSAFLFANQFQNLKLAFFVNASMASAAVLFCIFLLKKKPGYDTR</sequence>
<dbReference type="Pfam" id="PF07690">
    <property type="entry name" value="MFS_1"/>
    <property type="match status" value="1"/>
</dbReference>
<feature type="transmembrane region" description="Helical" evidence="5">
    <location>
        <begin position="206"/>
        <end position="224"/>
    </location>
</feature>
<name>A0ABP8MAE9_9BACT</name>
<dbReference type="InterPro" id="IPR052714">
    <property type="entry name" value="MFS_Exporter"/>
</dbReference>
<evidence type="ECO:0000256" key="5">
    <source>
        <dbReference type="SAM" id="Phobius"/>
    </source>
</evidence>
<keyword evidence="3 5" id="KW-1133">Transmembrane helix</keyword>
<comment type="subcellular location">
    <subcellularLocation>
        <location evidence="1">Membrane</location>
    </subcellularLocation>
</comment>
<dbReference type="InterPro" id="IPR036259">
    <property type="entry name" value="MFS_trans_sf"/>
</dbReference>
<keyword evidence="8" id="KW-1185">Reference proteome</keyword>
<feature type="transmembrane region" description="Helical" evidence="5">
    <location>
        <begin position="164"/>
        <end position="185"/>
    </location>
</feature>
<evidence type="ECO:0000256" key="2">
    <source>
        <dbReference type="ARBA" id="ARBA00022692"/>
    </source>
</evidence>